<dbReference type="InterPro" id="IPR046671">
    <property type="entry name" value="DUF6541"/>
</dbReference>
<dbReference type="InParanoid" id="A0A263D459"/>
<dbReference type="EMBL" id="NKYE01000005">
    <property type="protein sequence ID" value="OZM73230.1"/>
    <property type="molecule type" value="Genomic_DNA"/>
</dbReference>
<feature type="transmembrane region" description="Helical" evidence="1">
    <location>
        <begin position="254"/>
        <end position="272"/>
    </location>
</feature>
<protein>
    <submittedName>
        <fullName evidence="2">Copper-transporting ATPase</fullName>
    </submittedName>
</protein>
<evidence type="ECO:0000313" key="3">
    <source>
        <dbReference type="Proteomes" id="UP000242444"/>
    </source>
</evidence>
<dbReference type="Proteomes" id="UP000242444">
    <property type="component" value="Unassembled WGS sequence"/>
</dbReference>
<dbReference type="Pfam" id="PF20176">
    <property type="entry name" value="DUF6541"/>
    <property type="match status" value="1"/>
</dbReference>
<feature type="transmembrane region" description="Helical" evidence="1">
    <location>
        <begin position="444"/>
        <end position="463"/>
    </location>
</feature>
<keyword evidence="1" id="KW-0812">Transmembrane</keyword>
<proteinExistence type="predicted"/>
<dbReference type="OrthoDB" id="3251757at2"/>
<gene>
    <name evidence="2" type="ORF">CFN78_10205</name>
</gene>
<feature type="transmembrane region" description="Helical" evidence="1">
    <location>
        <begin position="386"/>
        <end position="403"/>
    </location>
</feature>
<keyword evidence="1" id="KW-1133">Transmembrane helix</keyword>
<dbReference type="RefSeq" id="WP_094862462.1">
    <property type="nucleotide sequence ID" value="NZ_NKYE01000005.1"/>
</dbReference>
<feature type="transmembrane region" description="Helical" evidence="1">
    <location>
        <begin position="6"/>
        <end position="30"/>
    </location>
</feature>
<feature type="transmembrane region" description="Helical" evidence="1">
    <location>
        <begin position="331"/>
        <end position="352"/>
    </location>
</feature>
<keyword evidence="3" id="KW-1185">Reference proteome</keyword>
<dbReference type="AlphaFoldDB" id="A0A263D459"/>
<feature type="transmembrane region" description="Helical" evidence="1">
    <location>
        <begin position="410"/>
        <end position="432"/>
    </location>
</feature>
<keyword evidence="1" id="KW-0472">Membrane</keyword>
<evidence type="ECO:0000256" key="1">
    <source>
        <dbReference type="SAM" id="Phobius"/>
    </source>
</evidence>
<feature type="transmembrane region" description="Helical" evidence="1">
    <location>
        <begin position="202"/>
        <end position="223"/>
    </location>
</feature>
<reference evidence="2 3" key="1">
    <citation type="submission" date="2017-07" db="EMBL/GenBank/DDBJ databases">
        <title>Amycolatopsis antarcticus sp. nov., isolated from the surface of an Antarcticus brown macroalga.</title>
        <authorList>
            <person name="Wang J."/>
            <person name="Leiva S."/>
            <person name="Huang J."/>
            <person name="Huang Y."/>
        </authorList>
    </citation>
    <scope>NUCLEOTIDE SEQUENCE [LARGE SCALE GENOMIC DNA]</scope>
    <source>
        <strain evidence="2 3">AU-G6</strain>
    </source>
</reference>
<feature type="transmembrane region" description="Helical" evidence="1">
    <location>
        <begin position="37"/>
        <end position="59"/>
    </location>
</feature>
<organism evidence="2 3">
    <name type="scientific">Amycolatopsis antarctica</name>
    <dbReference type="NCBI Taxonomy" id="1854586"/>
    <lineage>
        <taxon>Bacteria</taxon>
        <taxon>Bacillati</taxon>
        <taxon>Actinomycetota</taxon>
        <taxon>Actinomycetes</taxon>
        <taxon>Pseudonocardiales</taxon>
        <taxon>Pseudonocardiaceae</taxon>
        <taxon>Amycolatopsis</taxon>
    </lineage>
</organism>
<feature type="transmembrane region" description="Helical" evidence="1">
    <location>
        <begin position="65"/>
        <end position="87"/>
    </location>
</feature>
<feature type="transmembrane region" description="Helical" evidence="1">
    <location>
        <begin position="115"/>
        <end position="136"/>
    </location>
</feature>
<feature type="transmembrane region" description="Helical" evidence="1">
    <location>
        <begin position="484"/>
        <end position="504"/>
    </location>
</feature>
<name>A0A263D459_9PSEU</name>
<accession>A0A263D459</accession>
<comment type="caution">
    <text evidence="2">The sequence shown here is derived from an EMBL/GenBank/DDBJ whole genome shotgun (WGS) entry which is preliminary data.</text>
</comment>
<evidence type="ECO:0000313" key="2">
    <source>
        <dbReference type="EMBL" id="OZM73230.1"/>
    </source>
</evidence>
<dbReference type="FunCoup" id="A0A263D459">
    <property type="interactions" value="7"/>
</dbReference>
<sequence>MPTPDTFWIYASTISLYLVVLMVPGLLIGVAAGLRGWVLAGLAPLLTYTAAGLAGPWLFGLGLPYNVGTALAVTILLAGIAGGLRLLSVRRGWVVPRSADDSSHPQVVWSRRAHVVVAACVVLATVLSVIVVLSAAGGTTAVFQRWDTVFHANGIRYIADTGDGSLFGMGSVNWFDEGSFYPNAYHLVAAPVYSLSGASIPVVLNAVTVPVAGIFALCMVAMVRQFGGRAALAGGTAIVAATATTGAYESVSSGLLPFALGIVLTPVAAVVLQRFLQRPGLDTGFLFALAAAGLFASHSSSLVGAILFAVPLLVQRWWRKEGRILPDVARLLAAGAVAGLLVAPHLLATITFSAGSYPYNPWASDIPVTSALGQLLSFHQVLHHPQMWLAALLVIGILAFRSLDRMRWIGASALIMSTLFVAVACYGAHPWVIAMSRPWWNDRYRLMALAAIPLCLLAGHGLAELQRWAARAASNLSWVRSREHLGRVAGVATAVVILAGLAVVTNGFYAKVNATAVAYAYHNYPESENRAIPVSKDEVVAMREVGKLAAPGEMVLNDRYDGTAWVYAISGVRPIAGHYDPSVPPPDATLLGDHFRDYDRDPRVREAVKRLNIRHVLLGSSSIKVEYERPVGLRDLEGMDFLRPVYRNADAVVYEITR</sequence>